<accession>A0ABN8QN84</accession>
<sequence length="212" mass="23906">SGKSSLFRVLCGIWKPISGEVSRFLPLSPKAVYFLPQKAFITDVGEENERLFELLNCVGLSTLCHRVGGLDNPVDFSWEGMLSPGEMQRLSFARLFYHRPLVALLDEATSALDEPSETRLYSMCKQYEITVVSVGHRESLKQMRESPLFLITNMAAVTSRANQQFRVLANERGDYVPKTVLQCTSTHATPTQSLALPQNGGFMECWRLRTWP</sequence>
<feature type="non-terminal residue" evidence="7">
    <location>
        <position position="212"/>
    </location>
</feature>
<dbReference type="InterPro" id="IPR003439">
    <property type="entry name" value="ABC_transporter-like_ATP-bd"/>
</dbReference>
<dbReference type="EMBL" id="CALNXK010000135">
    <property type="protein sequence ID" value="CAH3165905.1"/>
    <property type="molecule type" value="Genomic_DNA"/>
</dbReference>
<dbReference type="InterPro" id="IPR027417">
    <property type="entry name" value="P-loop_NTPase"/>
</dbReference>
<protein>
    <recommendedName>
        <fullName evidence="6">ABC transporter domain-containing protein</fullName>
    </recommendedName>
</protein>
<evidence type="ECO:0000256" key="4">
    <source>
        <dbReference type="ARBA" id="ARBA00022989"/>
    </source>
</evidence>
<dbReference type="PANTHER" id="PTHR11384">
    <property type="entry name" value="ATP-BINDING CASSETTE, SUB-FAMILY D MEMBER"/>
    <property type="match status" value="1"/>
</dbReference>
<evidence type="ECO:0000256" key="2">
    <source>
        <dbReference type="ARBA" id="ARBA00022448"/>
    </source>
</evidence>
<dbReference type="InterPro" id="IPR050835">
    <property type="entry name" value="ABC_transporter_sub-D"/>
</dbReference>
<name>A0ABN8QN84_9CNID</name>
<evidence type="ECO:0000313" key="7">
    <source>
        <dbReference type="EMBL" id="CAH3165905.1"/>
    </source>
</evidence>
<feature type="domain" description="ABC transporter" evidence="6">
    <location>
        <begin position="1"/>
        <end position="110"/>
    </location>
</feature>
<dbReference type="Proteomes" id="UP001159405">
    <property type="component" value="Unassembled WGS sequence"/>
</dbReference>
<keyword evidence="5" id="KW-0472">Membrane</keyword>
<evidence type="ECO:0000256" key="5">
    <source>
        <dbReference type="ARBA" id="ARBA00023136"/>
    </source>
</evidence>
<comment type="similarity">
    <text evidence="1">Belongs to the ABC transporter superfamily. ABCD family. Peroxisomal fatty acyl CoA transporter (TC 3.A.1.203) subfamily.</text>
</comment>
<reference evidence="7 8" key="1">
    <citation type="submission" date="2022-05" db="EMBL/GenBank/DDBJ databases">
        <authorList>
            <consortium name="Genoscope - CEA"/>
            <person name="William W."/>
        </authorList>
    </citation>
    <scope>NUCLEOTIDE SEQUENCE [LARGE SCALE GENOMIC DNA]</scope>
</reference>
<organism evidence="7 8">
    <name type="scientific">Porites lobata</name>
    <dbReference type="NCBI Taxonomy" id="104759"/>
    <lineage>
        <taxon>Eukaryota</taxon>
        <taxon>Metazoa</taxon>
        <taxon>Cnidaria</taxon>
        <taxon>Anthozoa</taxon>
        <taxon>Hexacorallia</taxon>
        <taxon>Scleractinia</taxon>
        <taxon>Fungiina</taxon>
        <taxon>Poritidae</taxon>
        <taxon>Porites</taxon>
    </lineage>
</organism>
<keyword evidence="2" id="KW-0813">Transport</keyword>
<dbReference type="Gene3D" id="3.40.50.300">
    <property type="entry name" value="P-loop containing nucleotide triphosphate hydrolases"/>
    <property type="match status" value="1"/>
</dbReference>
<gene>
    <name evidence="7" type="ORF">PLOB_00007478</name>
</gene>
<dbReference type="SUPFAM" id="SSF52540">
    <property type="entry name" value="P-loop containing nucleoside triphosphate hydrolases"/>
    <property type="match status" value="1"/>
</dbReference>
<dbReference type="PANTHER" id="PTHR11384:SF59">
    <property type="entry name" value="LYSOSOMAL COBALAMIN TRANSPORTER ABCD4"/>
    <property type="match status" value="1"/>
</dbReference>
<evidence type="ECO:0000256" key="1">
    <source>
        <dbReference type="ARBA" id="ARBA00008575"/>
    </source>
</evidence>
<evidence type="ECO:0000256" key="3">
    <source>
        <dbReference type="ARBA" id="ARBA00022692"/>
    </source>
</evidence>
<proteinExistence type="inferred from homology"/>
<keyword evidence="8" id="KW-1185">Reference proteome</keyword>
<evidence type="ECO:0000313" key="8">
    <source>
        <dbReference type="Proteomes" id="UP001159405"/>
    </source>
</evidence>
<evidence type="ECO:0000259" key="6">
    <source>
        <dbReference type="Pfam" id="PF00005"/>
    </source>
</evidence>
<keyword evidence="3" id="KW-0812">Transmembrane</keyword>
<dbReference type="Pfam" id="PF00005">
    <property type="entry name" value="ABC_tran"/>
    <property type="match status" value="1"/>
</dbReference>
<comment type="caution">
    <text evidence="7">The sequence shown here is derived from an EMBL/GenBank/DDBJ whole genome shotgun (WGS) entry which is preliminary data.</text>
</comment>
<keyword evidence="4" id="KW-1133">Transmembrane helix</keyword>
<feature type="non-terminal residue" evidence="7">
    <location>
        <position position="1"/>
    </location>
</feature>